<feature type="chain" id="PRO_5032634407" description="Secreted protein" evidence="1">
    <location>
        <begin position="35"/>
        <end position="114"/>
    </location>
</feature>
<dbReference type="Proteomes" id="UP000586827">
    <property type="component" value="Unassembled WGS sequence"/>
</dbReference>
<evidence type="ECO:0000313" key="3">
    <source>
        <dbReference type="Proteomes" id="UP000586827"/>
    </source>
</evidence>
<reference evidence="2 3" key="1">
    <citation type="submission" date="2020-05" db="EMBL/GenBank/DDBJ databases">
        <title>MicrobeNet Type strains.</title>
        <authorList>
            <person name="Nicholson A.C."/>
        </authorList>
    </citation>
    <scope>NUCLEOTIDE SEQUENCE [LARGE SCALE GENOMIC DNA]</scope>
    <source>
        <strain evidence="2 3">JCM 3224</strain>
    </source>
</reference>
<proteinExistence type="predicted"/>
<dbReference type="RefSeq" id="WP_067527078.1">
    <property type="nucleotide sequence ID" value="NZ_JABELX010000019.1"/>
</dbReference>
<evidence type="ECO:0000256" key="1">
    <source>
        <dbReference type="SAM" id="SignalP"/>
    </source>
</evidence>
<dbReference type="AlphaFoldDB" id="A0A849C8I4"/>
<dbReference type="PROSITE" id="PS51318">
    <property type="entry name" value="TAT"/>
    <property type="match status" value="1"/>
</dbReference>
<organism evidence="2 3">
    <name type="scientific">Nocardia uniformis</name>
    <dbReference type="NCBI Taxonomy" id="53432"/>
    <lineage>
        <taxon>Bacteria</taxon>
        <taxon>Bacillati</taxon>
        <taxon>Actinomycetota</taxon>
        <taxon>Actinomycetes</taxon>
        <taxon>Mycobacteriales</taxon>
        <taxon>Nocardiaceae</taxon>
        <taxon>Nocardia</taxon>
    </lineage>
</organism>
<name>A0A849C8I4_9NOCA</name>
<accession>A0A849C8I4</accession>
<comment type="caution">
    <text evidence="2">The sequence shown here is derived from an EMBL/GenBank/DDBJ whole genome shotgun (WGS) entry which is preliminary data.</text>
</comment>
<dbReference type="EMBL" id="JABELX010000019">
    <property type="protein sequence ID" value="NNH75113.1"/>
    <property type="molecule type" value="Genomic_DNA"/>
</dbReference>
<protein>
    <recommendedName>
        <fullName evidence="4">Secreted protein</fullName>
    </recommendedName>
</protein>
<feature type="signal peptide" evidence="1">
    <location>
        <begin position="1"/>
        <end position="34"/>
    </location>
</feature>
<dbReference type="InterPro" id="IPR006311">
    <property type="entry name" value="TAT_signal"/>
</dbReference>
<keyword evidence="1" id="KW-0732">Signal</keyword>
<sequence length="114" mass="11932">MMIRLRLRRRFLSVGAALCLTGAALAAVASPASAAPAGCVIDRSAADTITFTCPDNGWYVGIVRCLGYRTVGNGMQSPTFNVSDSARPYLPMSLTCNGTGKKGVALDAWTDGPF</sequence>
<keyword evidence="3" id="KW-1185">Reference proteome</keyword>
<evidence type="ECO:0000313" key="2">
    <source>
        <dbReference type="EMBL" id="NNH75113.1"/>
    </source>
</evidence>
<evidence type="ECO:0008006" key="4">
    <source>
        <dbReference type="Google" id="ProtNLM"/>
    </source>
</evidence>
<gene>
    <name evidence="2" type="ORF">HLB23_35575</name>
</gene>